<feature type="signal peptide" evidence="1">
    <location>
        <begin position="1"/>
        <end position="20"/>
    </location>
</feature>
<sequence>MRRYACLLSVLLLAAGCASPVDRGLDVPASKPFMFPLSPQADLLQQLEQALRKQDVDWLYARVEPIYRQLLGTRDQFADTIATYGAGLDSLKLQTLLPLNGTIAYGWTYANGSKGLQLRVTARGELDNLSFHDMRAHPDSDRLLTKLTYDPPFEGEWTALSAGPSILMNELYEDDFRRYGIDWIIANNGYTFKPGSDRLNNESYYAYGQKILAPQDGVVIEAADGTADNEMAGVYDESMDMPFGNYVILDHRNGEFSFLAHMKNGSLRVQPGDSVRKGDWLGNCGNSGVILQPMLHMEVFDANHVSVPIRWAGGAKIVRGSRLQGASAADAG</sequence>
<dbReference type="PANTHER" id="PTHR21666:SF270">
    <property type="entry name" value="MUREIN HYDROLASE ACTIVATOR ENVC"/>
    <property type="match status" value="1"/>
</dbReference>
<proteinExistence type="predicted"/>
<name>A0ABV8K3T9_9BACL</name>
<feature type="chain" id="PRO_5047106610" evidence="1">
    <location>
        <begin position="21"/>
        <end position="332"/>
    </location>
</feature>
<keyword evidence="1" id="KW-0732">Signal</keyword>
<keyword evidence="4" id="KW-1185">Reference proteome</keyword>
<comment type="caution">
    <text evidence="3">The sequence shown here is derived from an EMBL/GenBank/DDBJ whole genome shotgun (WGS) entry which is preliminary data.</text>
</comment>
<evidence type="ECO:0000313" key="4">
    <source>
        <dbReference type="Proteomes" id="UP001595715"/>
    </source>
</evidence>
<organism evidence="3 4">
    <name type="scientific">Paenibacillus xanthanilyticus</name>
    <dbReference type="NCBI Taxonomy" id="1783531"/>
    <lineage>
        <taxon>Bacteria</taxon>
        <taxon>Bacillati</taxon>
        <taxon>Bacillota</taxon>
        <taxon>Bacilli</taxon>
        <taxon>Bacillales</taxon>
        <taxon>Paenibacillaceae</taxon>
        <taxon>Paenibacillus</taxon>
    </lineage>
</organism>
<evidence type="ECO:0000259" key="2">
    <source>
        <dbReference type="Pfam" id="PF01551"/>
    </source>
</evidence>
<dbReference type="PANTHER" id="PTHR21666">
    <property type="entry name" value="PEPTIDASE-RELATED"/>
    <property type="match status" value="1"/>
</dbReference>
<dbReference type="EMBL" id="JBHSAM010000025">
    <property type="protein sequence ID" value="MFC4100681.1"/>
    <property type="molecule type" value="Genomic_DNA"/>
</dbReference>
<evidence type="ECO:0000313" key="3">
    <source>
        <dbReference type="EMBL" id="MFC4100681.1"/>
    </source>
</evidence>
<dbReference type="PROSITE" id="PS51257">
    <property type="entry name" value="PROKAR_LIPOPROTEIN"/>
    <property type="match status" value="1"/>
</dbReference>
<dbReference type="RefSeq" id="WP_377719331.1">
    <property type="nucleotide sequence ID" value="NZ_JBHSAM010000025.1"/>
</dbReference>
<evidence type="ECO:0000256" key="1">
    <source>
        <dbReference type="SAM" id="SignalP"/>
    </source>
</evidence>
<feature type="domain" description="M23ase beta-sheet core" evidence="2">
    <location>
        <begin position="206"/>
        <end position="301"/>
    </location>
</feature>
<dbReference type="EC" id="3.4.-.-" evidence="3"/>
<dbReference type="CDD" id="cd12797">
    <property type="entry name" value="M23_peptidase"/>
    <property type="match status" value="1"/>
</dbReference>
<reference evidence="4" key="1">
    <citation type="journal article" date="2019" name="Int. J. Syst. Evol. Microbiol.">
        <title>The Global Catalogue of Microorganisms (GCM) 10K type strain sequencing project: providing services to taxonomists for standard genome sequencing and annotation.</title>
        <authorList>
            <consortium name="The Broad Institute Genomics Platform"/>
            <consortium name="The Broad Institute Genome Sequencing Center for Infectious Disease"/>
            <person name="Wu L."/>
            <person name="Ma J."/>
        </authorList>
    </citation>
    <scope>NUCLEOTIDE SEQUENCE [LARGE SCALE GENOMIC DNA]</scope>
    <source>
        <strain evidence="4">IBRC-M 10987</strain>
    </source>
</reference>
<gene>
    <name evidence="3" type="ORF">ACFOZ8_13565</name>
</gene>
<dbReference type="GO" id="GO:0016787">
    <property type="term" value="F:hydrolase activity"/>
    <property type="evidence" value="ECO:0007669"/>
    <property type="project" value="UniProtKB-KW"/>
</dbReference>
<dbReference type="Proteomes" id="UP001595715">
    <property type="component" value="Unassembled WGS sequence"/>
</dbReference>
<accession>A0ABV8K3T9</accession>
<dbReference type="Pfam" id="PF01551">
    <property type="entry name" value="Peptidase_M23"/>
    <property type="match status" value="1"/>
</dbReference>
<dbReference type="InterPro" id="IPR050570">
    <property type="entry name" value="Cell_wall_metabolism_enzyme"/>
</dbReference>
<keyword evidence="3" id="KW-0378">Hydrolase</keyword>
<protein>
    <submittedName>
        <fullName evidence="3">M23 family metallopeptidase</fullName>
        <ecNumber evidence="3">3.4.-.-</ecNumber>
    </submittedName>
</protein>
<dbReference type="Gene3D" id="2.70.70.10">
    <property type="entry name" value="Glucose Permease (Domain IIA)"/>
    <property type="match status" value="1"/>
</dbReference>
<dbReference type="SUPFAM" id="SSF51261">
    <property type="entry name" value="Duplicated hybrid motif"/>
    <property type="match status" value="1"/>
</dbReference>
<dbReference type="InterPro" id="IPR011055">
    <property type="entry name" value="Dup_hybrid_motif"/>
</dbReference>
<dbReference type="InterPro" id="IPR016047">
    <property type="entry name" value="M23ase_b-sheet_dom"/>
</dbReference>